<gene>
    <name evidence="2" type="ORF">ABID43_000653</name>
</gene>
<dbReference type="Proteomes" id="UP001549145">
    <property type="component" value="Unassembled WGS sequence"/>
</dbReference>
<evidence type="ECO:0008006" key="4">
    <source>
        <dbReference type="Google" id="ProtNLM"/>
    </source>
</evidence>
<protein>
    <recommendedName>
        <fullName evidence="4">DUF4307 domain-containing protein</fullName>
    </recommendedName>
</protein>
<proteinExistence type="predicted"/>
<evidence type="ECO:0000313" key="2">
    <source>
        <dbReference type="EMBL" id="MET3691134.1"/>
    </source>
</evidence>
<comment type="caution">
    <text evidence="2">The sequence shown here is derived from an EMBL/GenBank/DDBJ whole genome shotgun (WGS) entry which is preliminary data.</text>
</comment>
<accession>A0ABV2KZY2</accession>
<dbReference type="RefSeq" id="WP_238278237.1">
    <property type="nucleotide sequence ID" value="NZ_BPQL01000030.1"/>
</dbReference>
<reference evidence="2 3" key="1">
    <citation type="submission" date="2024-06" db="EMBL/GenBank/DDBJ databases">
        <title>Genomic Encyclopedia of Type Strains, Phase IV (KMG-IV): sequencing the most valuable type-strain genomes for metagenomic binning, comparative biology and taxonomic classification.</title>
        <authorList>
            <person name="Goeker M."/>
        </authorList>
    </citation>
    <scope>NUCLEOTIDE SEQUENCE [LARGE SCALE GENOMIC DNA]</scope>
    <source>
        <strain evidence="2 3">DSM 21331</strain>
    </source>
</reference>
<organism evidence="2 3">
    <name type="scientific">Methylobacterium goesingense</name>
    <dbReference type="NCBI Taxonomy" id="243690"/>
    <lineage>
        <taxon>Bacteria</taxon>
        <taxon>Pseudomonadati</taxon>
        <taxon>Pseudomonadota</taxon>
        <taxon>Alphaproteobacteria</taxon>
        <taxon>Hyphomicrobiales</taxon>
        <taxon>Methylobacteriaceae</taxon>
        <taxon>Methylobacterium</taxon>
    </lineage>
</organism>
<evidence type="ECO:0000313" key="3">
    <source>
        <dbReference type="Proteomes" id="UP001549145"/>
    </source>
</evidence>
<keyword evidence="3" id="KW-1185">Reference proteome</keyword>
<keyword evidence="1" id="KW-0472">Membrane</keyword>
<keyword evidence="1" id="KW-1133">Transmembrane helix</keyword>
<feature type="transmembrane region" description="Helical" evidence="1">
    <location>
        <begin position="12"/>
        <end position="35"/>
    </location>
</feature>
<keyword evidence="1" id="KW-0812">Transmembrane</keyword>
<dbReference type="EMBL" id="JBEPMM010000001">
    <property type="protein sequence ID" value="MET3691134.1"/>
    <property type="molecule type" value="Genomic_DNA"/>
</dbReference>
<sequence>MRERDEDEKGGRAARGAGIAFLVVAFLGAGALLYIQSTRLLICYETNATLSDDAYVDIMIRDIVRNGDHGGRAYANRLEYLGDQTACCTIERVPSAAVEGQPAKREVAVSAKYFNTARKDYFLIERRYDACGHASAKPMTAG</sequence>
<evidence type="ECO:0000256" key="1">
    <source>
        <dbReference type="SAM" id="Phobius"/>
    </source>
</evidence>
<name>A0ABV2KZY2_9HYPH</name>